<comment type="caution">
    <text evidence="1">The sequence shown here is derived from an EMBL/GenBank/DDBJ whole genome shotgun (WGS) entry which is preliminary data.</text>
</comment>
<protein>
    <submittedName>
        <fullName evidence="1">Phosphotransferase</fullName>
    </submittedName>
</protein>
<dbReference type="EMBL" id="SOZD01000002">
    <property type="protein sequence ID" value="TFF24888.1"/>
    <property type="molecule type" value="Genomic_DNA"/>
</dbReference>
<dbReference type="InterPro" id="IPR016195">
    <property type="entry name" value="Pol/histidinol_Pase-like"/>
</dbReference>
<keyword evidence="1" id="KW-0808">Transferase</keyword>
<dbReference type="Gene3D" id="3.20.20.140">
    <property type="entry name" value="Metal-dependent hydrolases"/>
    <property type="match status" value="1"/>
</dbReference>
<dbReference type="SUPFAM" id="SSF89550">
    <property type="entry name" value="PHP domain-like"/>
    <property type="match status" value="1"/>
</dbReference>
<proteinExistence type="predicted"/>
<gene>
    <name evidence="1" type="ORF">E3C22_05735</name>
</gene>
<reference evidence="1 2" key="1">
    <citation type="submission" date="2019-03" db="EMBL/GenBank/DDBJ databases">
        <title>Jiella endophytica sp. nov., a novel endophytic bacterium isolated from root of Ficus microcarpa Linn. f.</title>
        <authorList>
            <person name="Tuo L."/>
        </authorList>
    </citation>
    <scope>NUCLEOTIDE SEQUENCE [LARGE SCALE GENOMIC DNA]</scope>
    <source>
        <strain evidence="1 2">CBS5Q-3</strain>
    </source>
</reference>
<dbReference type="PANTHER" id="PTHR42924">
    <property type="entry name" value="EXONUCLEASE"/>
    <property type="match status" value="1"/>
</dbReference>
<dbReference type="PANTHER" id="PTHR42924:SF11">
    <property type="entry name" value="POLYMERASE_HISTIDINOL PHOSPHATASE N-TERMINAL DOMAIN-CONTAINING PROTEIN"/>
    <property type="match status" value="1"/>
</dbReference>
<dbReference type="RefSeq" id="WP_134761057.1">
    <property type="nucleotide sequence ID" value="NZ_SOZD01000002.1"/>
</dbReference>
<dbReference type="GO" id="GO:0035312">
    <property type="term" value="F:5'-3' DNA exonuclease activity"/>
    <property type="evidence" value="ECO:0007669"/>
    <property type="project" value="TreeGrafter"/>
</dbReference>
<dbReference type="Proteomes" id="UP000298179">
    <property type="component" value="Unassembled WGS sequence"/>
</dbReference>
<organism evidence="1 2">
    <name type="scientific">Jiella endophytica</name>
    <dbReference type="NCBI Taxonomy" id="2558362"/>
    <lineage>
        <taxon>Bacteria</taxon>
        <taxon>Pseudomonadati</taxon>
        <taxon>Pseudomonadota</taxon>
        <taxon>Alphaproteobacteria</taxon>
        <taxon>Hyphomicrobiales</taxon>
        <taxon>Aurantimonadaceae</taxon>
        <taxon>Jiella</taxon>
    </lineage>
</organism>
<keyword evidence="2" id="KW-1185">Reference proteome</keyword>
<evidence type="ECO:0000313" key="1">
    <source>
        <dbReference type="EMBL" id="TFF24888.1"/>
    </source>
</evidence>
<sequence length="310" mass="33286">MDGREAFTAPGRFWRGNIHTHSDRSDGALPPGEVCGHYRAMGYDFLCLSDHFLPAYDFPITDTNAFRGDDFTTILGAEIHAPKNSQGEIWHVLACGLPADFDPPFPDEQMESLAARARDAGAFVGIAHPQWSSLTIEDGRALAGSADAVEIWNTGCALETARGDGTALFDQLLNEGHRHLTGYATDDAHLKIPDSGGGWMMVKSESNKPAALLEAMKAGRYYSSQGPAIKSIDQDGESLRVHCSEARTITIVGRGSRAETAFSEAGSLTRAELSLKRFAGDWCRLVIADGDGRLAWSNPIFPAGSSAAGD</sequence>
<dbReference type="NCBIfam" id="NF038032">
    <property type="entry name" value="CehA_McbA_metalo"/>
    <property type="match status" value="1"/>
</dbReference>
<accession>A0A4Y8RMR9</accession>
<dbReference type="GO" id="GO:0016740">
    <property type="term" value="F:transferase activity"/>
    <property type="evidence" value="ECO:0007669"/>
    <property type="project" value="UniProtKB-KW"/>
</dbReference>
<dbReference type="OrthoDB" id="9808747at2"/>
<dbReference type="InterPro" id="IPR052018">
    <property type="entry name" value="PHP_domain"/>
</dbReference>
<dbReference type="GO" id="GO:0004534">
    <property type="term" value="F:5'-3' RNA exonuclease activity"/>
    <property type="evidence" value="ECO:0007669"/>
    <property type="project" value="TreeGrafter"/>
</dbReference>
<evidence type="ECO:0000313" key="2">
    <source>
        <dbReference type="Proteomes" id="UP000298179"/>
    </source>
</evidence>
<dbReference type="AlphaFoldDB" id="A0A4Y8RMR9"/>
<name>A0A4Y8RMR9_9HYPH</name>